<dbReference type="EMBL" id="JAAMOD010000206">
    <property type="protein sequence ID" value="KAF5235242.1"/>
    <property type="molecule type" value="Genomic_DNA"/>
</dbReference>
<proteinExistence type="predicted"/>
<sequence length="498" mass="55950">MSTSHELATQWVNPSDVSTILFVLGGDVVQKAYSQATGTAYVPVCFSFGCVAYAFVALVGIIGEGRLLSPPDYPCKVLNLKSGYARENKNFVLGRLLRDLEAIETRKEALAYKGHGDGSYNYGLKISVFEATYNKNGRTEFSWNWVHAVGIIITILQLALAFIPFIVHRTWSILLITGAGTILVQWAGVLPQWRAEKLPNRQRSNQVYAMTSGNGSRDVMVILGYGNCLDLESLATSQSPRNGRPWEKFLSLSRPQEGDDRKLSLIRRNTMLRKAKRSNFWMFRGYPTGFIFTQISCACLSVLWLLLLINVSARSEFPESWCLLGVGALGMFQNAWLAARELTPEMRNIPLKPVEQIKGRKVMDSIMDFHATYRLGLPLRDEFFPGDLRPDEVAWWKGDMEAYNNRRRSDRSRGDPRPMACNFEDDALFARDDFPGAIRAPIELSEKPSRSSKAYQDRHNVGVTEDDGGESSTSPRPPPRVAIFDTRTDSKVAPVWSI</sequence>
<keyword evidence="2" id="KW-0472">Membrane</keyword>
<organism evidence="3 4">
    <name type="scientific">Fusarium austroamericanum</name>
    <dbReference type="NCBI Taxonomy" id="282268"/>
    <lineage>
        <taxon>Eukaryota</taxon>
        <taxon>Fungi</taxon>
        <taxon>Dikarya</taxon>
        <taxon>Ascomycota</taxon>
        <taxon>Pezizomycotina</taxon>
        <taxon>Sordariomycetes</taxon>
        <taxon>Hypocreomycetidae</taxon>
        <taxon>Hypocreales</taxon>
        <taxon>Nectriaceae</taxon>
        <taxon>Fusarium</taxon>
    </lineage>
</organism>
<evidence type="ECO:0000256" key="2">
    <source>
        <dbReference type="SAM" id="Phobius"/>
    </source>
</evidence>
<dbReference type="Proteomes" id="UP000537989">
    <property type="component" value="Unassembled WGS sequence"/>
</dbReference>
<dbReference type="AlphaFoldDB" id="A0AAN5Z796"/>
<reference evidence="3 4" key="1">
    <citation type="submission" date="2020-02" db="EMBL/GenBank/DDBJ databases">
        <title>Identification and distribution of gene clusters putatively required for synthesis of sphingolipid metabolism inhibitors in phylogenetically diverse species of the filamentous fungus Fusarium.</title>
        <authorList>
            <person name="Kim H.-S."/>
            <person name="Busman M."/>
            <person name="Brown D.W."/>
            <person name="Divon H."/>
            <person name="Uhlig S."/>
            <person name="Proctor R.H."/>
        </authorList>
    </citation>
    <scope>NUCLEOTIDE SEQUENCE [LARGE SCALE GENOMIC DNA]</scope>
    <source>
        <strain evidence="3 4">NRRL 2903</strain>
    </source>
</reference>
<feature type="transmembrane region" description="Helical" evidence="2">
    <location>
        <begin position="173"/>
        <end position="193"/>
    </location>
</feature>
<comment type="caution">
    <text evidence="3">The sequence shown here is derived from an EMBL/GenBank/DDBJ whole genome shotgun (WGS) entry which is preliminary data.</text>
</comment>
<feature type="transmembrane region" description="Helical" evidence="2">
    <location>
        <begin position="145"/>
        <end position="167"/>
    </location>
</feature>
<keyword evidence="4" id="KW-1185">Reference proteome</keyword>
<feature type="transmembrane region" description="Helical" evidence="2">
    <location>
        <begin position="286"/>
        <end position="309"/>
    </location>
</feature>
<evidence type="ECO:0000256" key="1">
    <source>
        <dbReference type="SAM" id="MobiDB-lite"/>
    </source>
</evidence>
<accession>A0AAN5Z796</accession>
<feature type="compositionally biased region" description="Basic and acidic residues" evidence="1">
    <location>
        <begin position="444"/>
        <end position="460"/>
    </location>
</feature>
<name>A0AAN5Z796_FUSAU</name>
<evidence type="ECO:0000313" key="4">
    <source>
        <dbReference type="Proteomes" id="UP000537989"/>
    </source>
</evidence>
<evidence type="ECO:0000313" key="3">
    <source>
        <dbReference type="EMBL" id="KAF5235242.1"/>
    </source>
</evidence>
<protein>
    <submittedName>
        <fullName evidence="3">Uncharacterized protein</fullName>
    </submittedName>
</protein>
<keyword evidence="2" id="KW-1133">Transmembrane helix</keyword>
<feature type="transmembrane region" description="Helical" evidence="2">
    <location>
        <begin position="40"/>
        <end position="62"/>
    </location>
</feature>
<keyword evidence="2" id="KW-0812">Transmembrane</keyword>
<gene>
    <name evidence="3" type="ORF">FAUST_7207</name>
</gene>
<feature type="region of interest" description="Disordered" evidence="1">
    <location>
        <begin position="443"/>
        <end position="498"/>
    </location>
</feature>